<evidence type="ECO:0000256" key="3">
    <source>
        <dbReference type="ARBA" id="ARBA00022946"/>
    </source>
</evidence>
<comment type="function">
    <text evidence="6">Involved in efficient integration of the N-module into mitochondrial respiratory chain complex I.</text>
</comment>
<keyword evidence="4" id="KW-0496">Mitochondrion</keyword>
<comment type="subcellular location">
    <subcellularLocation>
        <location evidence="1">Mitochondrion</location>
    </subcellularLocation>
</comment>
<protein>
    <recommendedName>
        <fullName evidence="5">LYR motif-containing protein 2</fullName>
    </recommendedName>
</protein>
<dbReference type="PANTHER" id="PTHR13675:SF0">
    <property type="entry name" value="LYR MOTIF-CONTAINING PROTEIN 2"/>
    <property type="match status" value="1"/>
</dbReference>
<evidence type="ECO:0000313" key="9">
    <source>
        <dbReference type="Proteomes" id="UP000812440"/>
    </source>
</evidence>
<sequence>MFLIRQQVLGLYRKILRTIRQIPDGNDRRYMEDWARDEFRRNKGTTEEVTIRMMITHGQRQLQELERALHLAKS</sequence>
<comment type="similarity">
    <text evidence="2">Belongs to the complex I LYR family.</text>
</comment>
<dbReference type="Pfam" id="PF05347">
    <property type="entry name" value="Complex1_LYR"/>
    <property type="match status" value="1"/>
</dbReference>
<proteinExistence type="inferred from homology"/>
<dbReference type="InterPro" id="IPR045293">
    <property type="entry name" value="Complex1_LYR_LYRM2"/>
</dbReference>
<dbReference type="CDD" id="cd20262">
    <property type="entry name" value="Complex1_LYR_LYRM2"/>
    <property type="match status" value="1"/>
</dbReference>
<dbReference type="AlphaFoldDB" id="A0A8T2KBI8"/>
<dbReference type="InterPro" id="IPR008011">
    <property type="entry name" value="Complex1_LYR_dom"/>
</dbReference>
<accession>A0A8T2KBI8</accession>
<dbReference type="EMBL" id="JAACNH010000001">
    <property type="protein sequence ID" value="KAG8453264.1"/>
    <property type="molecule type" value="Genomic_DNA"/>
</dbReference>
<keyword evidence="3" id="KW-0809">Transit peptide</keyword>
<evidence type="ECO:0000256" key="6">
    <source>
        <dbReference type="ARBA" id="ARBA00044735"/>
    </source>
</evidence>
<dbReference type="Proteomes" id="UP000812440">
    <property type="component" value="Chromosome 1"/>
</dbReference>
<evidence type="ECO:0000256" key="5">
    <source>
        <dbReference type="ARBA" id="ARBA00026235"/>
    </source>
</evidence>
<organism evidence="8 9">
    <name type="scientific">Hymenochirus boettgeri</name>
    <name type="common">Congo dwarf clawed frog</name>
    <dbReference type="NCBI Taxonomy" id="247094"/>
    <lineage>
        <taxon>Eukaryota</taxon>
        <taxon>Metazoa</taxon>
        <taxon>Chordata</taxon>
        <taxon>Craniata</taxon>
        <taxon>Vertebrata</taxon>
        <taxon>Euteleostomi</taxon>
        <taxon>Amphibia</taxon>
        <taxon>Batrachia</taxon>
        <taxon>Anura</taxon>
        <taxon>Pipoidea</taxon>
        <taxon>Pipidae</taxon>
        <taxon>Pipinae</taxon>
        <taxon>Hymenochirus</taxon>
    </lineage>
</organism>
<evidence type="ECO:0000256" key="2">
    <source>
        <dbReference type="ARBA" id="ARBA00009508"/>
    </source>
</evidence>
<evidence type="ECO:0000259" key="7">
    <source>
        <dbReference type="Pfam" id="PF05347"/>
    </source>
</evidence>
<dbReference type="PANTHER" id="PTHR13675">
    <property type="entry name" value="LYR MOTIF-CONTAINING PROTEIN 2"/>
    <property type="match status" value="1"/>
</dbReference>
<reference evidence="8" key="1">
    <citation type="thesis" date="2020" institute="ProQuest LLC" country="789 East Eisenhower Parkway, Ann Arbor, MI, USA">
        <title>Comparative Genomics and Chromosome Evolution.</title>
        <authorList>
            <person name="Mudd A.B."/>
        </authorList>
    </citation>
    <scope>NUCLEOTIDE SEQUENCE</scope>
    <source>
        <strain evidence="8">Female2</strain>
        <tissue evidence="8">Blood</tissue>
    </source>
</reference>
<evidence type="ECO:0000256" key="1">
    <source>
        <dbReference type="ARBA" id="ARBA00004173"/>
    </source>
</evidence>
<feature type="domain" description="Complex 1 LYR protein" evidence="7">
    <location>
        <begin position="6"/>
        <end position="64"/>
    </location>
</feature>
<name>A0A8T2KBI8_9PIPI</name>
<dbReference type="OrthoDB" id="74240at2759"/>
<evidence type="ECO:0000256" key="4">
    <source>
        <dbReference type="ARBA" id="ARBA00023128"/>
    </source>
</evidence>
<gene>
    <name evidence="8" type="ORF">GDO86_000046</name>
</gene>
<dbReference type="GO" id="GO:0005739">
    <property type="term" value="C:mitochondrion"/>
    <property type="evidence" value="ECO:0007669"/>
    <property type="project" value="UniProtKB-SubCell"/>
</dbReference>
<comment type="caution">
    <text evidence="8">The sequence shown here is derived from an EMBL/GenBank/DDBJ whole genome shotgun (WGS) entry which is preliminary data.</text>
</comment>
<keyword evidence="9" id="KW-1185">Reference proteome</keyword>
<evidence type="ECO:0000313" key="8">
    <source>
        <dbReference type="EMBL" id="KAG8453264.1"/>
    </source>
</evidence>